<reference evidence="2" key="1">
    <citation type="submission" date="2012-09" db="EMBL/GenBank/DDBJ databases">
        <authorList>
            <person name="Martin A.A."/>
        </authorList>
    </citation>
    <scope>NUCLEOTIDE SEQUENCE</scope>
</reference>
<evidence type="ECO:0000313" key="2">
    <source>
        <dbReference type="Proteomes" id="UP000035642"/>
    </source>
</evidence>
<sequence>MFVMVTSKMDKKQRSVEAMMMPLLTLLNWFPSVFGCGPVLPGQEKNLAITIYNFTLPVSMAFGGSQTVLSQAPNMSISEQTAKAFTQNLVSGSVIYVLKEEGRRLGVPDGLMSTIIEEIYVKINYEPLRCAAVKVNPVLNAQLPPSDGDNKRESCFIVEDTVTNICPLNNATIPQTCQLVGGTAAIPVPSKHLRIDGILTVGNAFLATWTTQQWQTVLSRISRLLAAHDGTNFLSAAITVS</sequence>
<organism evidence="2 3">
    <name type="scientific">Angiostrongylus cantonensis</name>
    <name type="common">Rat lungworm</name>
    <dbReference type="NCBI Taxonomy" id="6313"/>
    <lineage>
        <taxon>Eukaryota</taxon>
        <taxon>Metazoa</taxon>
        <taxon>Ecdysozoa</taxon>
        <taxon>Nematoda</taxon>
        <taxon>Chromadorea</taxon>
        <taxon>Rhabditida</taxon>
        <taxon>Rhabditina</taxon>
        <taxon>Rhabditomorpha</taxon>
        <taxon>Strongyloidea</taxon>
        <taxon>Metastrongylidae</taxon>
        <taxon>Angiostrongylus</taxon>
    </lineage>
</organism>
<feature type="chain" id="PRO_5005326263" evidence="1">
    <location>
        <begin position="36"/>
        <end position="241"/>
    </location>
</feature>
<accession>A0A0K0CWN8</accession>
<keyword evidence="2" id="KW-1185">Reference proteome</keyword>
<protein>
    <submittedName>
        <fullName evidence="3">Tectonic family member 1</fullName>
    </submittedName>
</protein>
<feature type="signal peptide" evidence="1">
    <location>
        <begin position="1"/>
        <end position="35"/>
    </location>
</feature>
<dbReference type="AlphaFoldDB" id="A0A0K0CWN8"/>
<proteinExistence type="predicted"/>
<keyword evidence="1" id="KW-0732">Signal</keyword>
<dbReference type="WBParaSite" id="ACAC_0000188001-mRNA-1">
    <property type="protein sequence ID" value="ACAC_0000188001-mRNA-1"/>
    <property type="gene ID" value="ACAC_0000188001"/>
</dbReference>
<dbReference type="Proteomes" id="UP000035642">
    <property type="component" value="Unassembled WGS sequence"/>
</dbReference>
<name>A0A0K0CWN8_ANGCA</name>
<evidence type="ECO:0000313" key="3">
    <source>
        <dbReference type="WBParaSite" id="ACAC_0000188001-mRNA-1"/>
    </source>
</evidence>
<reference evidence="3" key="2">
    <citation type="submission" date="2017-02" db="UniProtKB">
        <authorList>
            <consortium name="WormBaseParasite"/>
        </authorList>
    </citation>
    <scope>IDENTIFICATION</scope>
</reference>
<evidence type="ECO:0000256" key="1">
    <source>
        <dbReference type="SAM" id="SignalP"/>
    </source>
</evidence>